<accession>A0AAU0UNJ8</accession>
<dbReference type="EMBL" id="CP121694">
    <property type="protein sequence ID" value="WRO21755.1"/>
    <property type="molecule type" value="Genomic_DNA"/>
</dbReference>
<organism evidence="1 2">
    <name type="scientific">Metallumcola ferriviriculae</name>
    <dbReference type="NCBI Taxonomy" id="3039180"/>
    <lineage>
        <taxon>Bacteria</taxon>
        <taxon>Bacillati</taxon>
        <taxon>Bacillota</taxon>
        <taxon>Clostridia</taxon>
        <taxon>Neomoorellales</taxon>
        <taxon>Desulfitibacteraceae</taxon>
        <taxon>Metallumcola</taxon>
    </lineage>
</organism>
<reference evidence="1 2" key="1">
    <citation type="submission" date="2023-04" db="EMBL/GenBank/DDBJ databases">
        <authorList>
            <person name="Hsu D."/>
        </authorList>
    </citation>
    <scope>NUCLEOTIDE SEQUENCE [LARGE SCALE GENOMIC DNA]</scope>
    <source>
        <strain evidence="1 2">MK1</strain>
    </source>
</reference>
<dbReference type="AlphaFoldDB" id="A0AAU0UNJ8"/>
<keyword evidence="2" id="KW-1185">Reference proteome</keyword>
<gene>
    <name evidence="1" type="ORF">MFMK1_001573</name>
</gene>
<evidence type="ECO:0000313" key="1">
    <source>
        <dbReference type="EMBL" id="WRO21755.1"/>
    </source>
</evidence>
<dbReference type="KEGG" id="dbc:MFMK1_001573"/>
<proteinExistence type="predicted"/>
<dbReference type="RefSeq" id="WP_366924583.1">
    <property type="nucleotide sequence ID" value="NZ_CP121694.1"/>
</dbReference>
<name>A0AAU0UNJ8_9FIRM</name>
<protein>
    <submittedName>
        <fullName evidence="1">Uncharacterized protein</fullName>
    </submittedName>
</protein>
<dbReference type="Proteomes" id="UP001329915">
    <property type="component" value="Chromosome"/>
</dbReference>
<sequence length="82" mass="8910">MPVANFLKLIINNVINITQGIRDSKENIIPNTPADDGIIIKNPEANPHKPTDFLNLGLFIKAYANSNSNHIASGITTQDVTV</sequence>
<evidence type="ECO:0000313" key="2">
    <source>
        <dbReference type="Proteomes" id="UP001329915"/>
    </source>
</evidence>